<protein>
    <recommendedName>
        <fullName evidence="8">Pirin</fullName>
    </recommendedName>
</protein>
<comment type="caution">
    <text evidence="6">The sequence shown here is derived from an EMBL/GenBank/DDBJ whole genome shotgun (WGS) entry which is preliminary data.</text>
</comment>
<dbReference type="Pfam" id="PF02678">
    <property type="entry name" value="Pirin"/>
    <property type="match status" value="1"/>
</dbReference>
<dbReference type="PANTHER" id="PTHR13903">
    <property type="entry name" value="PIRIN-RELATED"/>
    <property type="match status" value="1"/>
</dbReference>
<dbReference type="Pfam" id="PF05726">
    <property type="entry name" value="Pirin_C"/>
    <property type="match status" value="1"/>
</dbReference>
<dbReference type="GO" id="GO:0046872">
    <property type="term" value="F:metal ion binding"/>
    <property type="evidence" value="ECO:0007669"/>
    <property type="project" value="UniProtKB-KW"/>
</dbReference>
<dbReference type="InterPro" id="IPR003829">
    <property type="entry name" value="Pirin_N_dom"/>
</dbReference>
<dbReference type="CDD" id="cd02247">
    <property type="entry name" value="cupin_pirin_C"/>
    <property type="match status" value="1"/>
</dbReference>
<evidence type="ECO:0000256" key="1">
    <source>
        <dbReference type="ARBA" id="ARBA00008416"/>
    </source>
</evidence>
<evidence type="ECO:0008006" key="8">
    <source>
        <dbReference type="Google" id="ProtNLM"/>
    </source>
</evidence>
<feature type="domain" description="Pirin C-terminal" evidence="5">
    <location>
        <begin position="175"/>
        <end position="272"/>
    </location>
</feature>
<keyword evidence="2" id="KW-0479">Metal-binding</keyword>
<feature type="domain" description="Pirin N-terminal" evidence="4">
    <location>
        <begin position="17"/>
        <end position="122"/>
    </location>
</feature>
<sequence length="295" mass="33125">MAILQLIEPEVKNLGGFSARRSLPYPNRQTVGPFIFFDHLGPSVMPPNQGIDVRPHPHINLATVTYLFDGALIHRDSLGTVQEIQPGAVNWMTAGKGIVHSERSPDFDRQQETTIHGIQTWVALPVEHEETEPTFIHYPAEILPTWEENGVIIKLIAGQAFGYTSPVKVLSPILYLDAVLSANTHFTIPTDYSQRAVYSVTEGLRINDEPVEQYRLAILEPGDRVEVSAIDAARCIVIGGEPLGTRYKWWNFVSSRPERIEQAKADWRDYRFASVPDETEFIPLPEVITEANPFS</sequence>
<dbReference type="PIRSF" id="PIRSF006232">
    <property type="entry name" value="Pirin"/>
    <property type="match status" value="1"/>
</dbReference>
<evidence type="ECO:0000256" key="2">
    <source>
        <dbReference type="PIRSR" id="PIRSR006232-1"/>
    </source>
</evidence>
<dbReference type="AlphaFoldDB" id="A0A367RI68"/>
<dbReference type="Gene3D" id="2.60.120.10">
    <property type="entry name" value="Jelly Rolls"/>
    <property type="match status" value="2"/>
</dbReference>
<evidence type="ECO:0000313" key="7">
    <source>
        <dbReference type="Proteomes" id="UP000252085"/>
    </source>
</evidence>
<feature type="binding site" evidence="2">
    <location>
        <position position="100"/>
    </location>
    <ligand>
        <name>Fe cation</name>
        <dbReference type="ChEBI" id="CHEBI:24875"/>
    </ligand>
</feature>
<name>A0A367RI68_NOSPU</name>
<dbReference type="EMBL" id="LXQE01000150">
    <property type="protein sequence ID" value="RCJ36155.1"/>
    <property type="molecule type" value="Genomic_DNA"/>
</dbReference>
<reference evidence="7" key="1">
    <citation type="submission" date="2016-04" db="EMBL/GenBank/DDBJ databases">
        <authorList>
            <person name="Tabuchi Yagui T.R."/>
        </authorList>
    </citation>
    <scope>NUCLEOTIDE SEQUENCE [LARGE SCALE GENOMIC DNA]</scope>
</reference>
<comment type="similarity">
    <text evidence="1 3">Belongs to the pirin family.</text>
</comment>
<gene>
    <name evidence="6" type="ORF">A6769_17780</name>
</gene>
<evidence type="ECO:0000259" key="5">
    <source>
        <dbReference type="Pfam" id="PF05726"/>
    </source>
</evidence>
<evidence type="ECO:0000259" key="4">
    <source>
        <dbReference type="Pfam" id="PF02678"/>
    </source>
</evidence>
<dbReference type="CDD" id="cd02909">
    <property type="entry name" value="cupin_pirin_N"/>
    <property type="match status" value="1"/>
</dbReference>
<comment type="cofactor">
    <cofactor evidence="2">
        <name>Fe cation</name>
        <dbReference type="ChEBI" id="CHEBI:24875"/>
    </cofactor>
    <text evidence="2">Binds 1 Fe cation per subunit.</text>
</comment>
<dbReference type="SUPFAM" id="SSF51182">
    <property type="entry name" value="RmlC-like cupins"/>
    <property type="match status" value="1"/>
</dbReference>
<dbReference type="InterPro" id="IPR008778">
    <property type="entry name" value="Pirin_C_dom"/>
</dbReference>
<organism evidence="6 7">
    <name type="scientific">Nostoc punctiforme NIES-2108</name>
    <dbReference type="NCBI Taxonomy" id="1356359"/>
    <lineage>
        <taxon>Bacteria</taxon>
        <taxon>Bacillati</taxon>
        <taxon>Cyanobacteriota</taxon>
        <taxon>Cyanophyceae</taxon>
        <taxon>Nostocales</taxon>
        <taxon>Nostocaceae</taxon>
        <taxon>Nostoc</taxon>
    </lineage>
</organism>
<proteinExistence type="inferred from homology"/>
<dbReference type="Proteomes" id="UP000252085">
    <property type="component" value="Unassembled WGS sequence"/>
</dbReference>
<evidence type="ECO:0000313" key="6">
    <source>
        <dbReference type="EMBL" id="RCJ36155.1"/>
    </source>
</evidence>
<evidence type="ECO:0000256" key="3">
    <source>
        <dbReference type="RuleBase" id="RU003457"/>
    </source>
</evidence>
<keyword evidence="2" id="KW-0408">Iron</keyword>
<dbReference type="InterPro" id="IPR014710">
    <property type="entry name" value="RmlC-like_jellyroll"/>
</dbReference>
<dbReference type="InterPro" id="IPR011051">
    <property type="entry name" value="RmlC_Cupin_sf"/>
</dbReference>
<feature type="binding site" evidence="2">
    <location>
        <position position="102"/>
    </location>
    <ligand>
        <name>Fe cation</name>
        <dbReference type="ChEBI" id="CHEBI:24875"/>
    </ligand>
</feature>
<feature type="binding site" evidence="2">
    <location>
        <position position="56"/>
    </location>
    <ligand>
        <name>Fe cation</name>
        <dbReference type="ChEBI" id="CHEBI:24875"/>
    </ligand>
</feature>
<accession>A0A367RI68</accession>
<dbReference type="InterPro" id="IPR012093">
    <property type="entry name" value="Pirin"/>
</dbReference>
<feature type="binding site" evidence="2">
    <location>
        <position position="58"/>
    </location>
    <ligand>
        <name>Fe cation</name>
        <dbReference type="ChEBI" id="CHEBI:24875"/>
    </ligand>
</feature>
<dbReference type="PANTHER" id="PTHR13903:SF8">
    <property type="entry name" value="PIRIN"/>
    <property type="match status" value="1"/>
</dbReference>